<evidence type="ECO:0000313" key="1">
    <source>
        <dbReference type="EMBL" id="SEG50510.1"/>
    </source>
</evidence>
<name>A0A1H6AQN3_9VIBR</name>
<gene>
    <name evidence="1" type="ORF">SAMN04488244_11672</name>
</gene>
<evidence type="ECO:0000313" key="2">
    <source>
        <dbReference type="Proteomes" id="UP000236721"/>
    </source>
</evidence>
<dbReference type="EMBL" id="FNVG01000016">
    <property type="protein sequence ID" value="SEG50510.1"/>
    <property type="molecule type" value="Genomic_DNA"/>
</dbReference>
<organism evidence="1 2">
    <name type="scientific">Vibrio hangzhouensis</name>
    <dbReference type="NCBI Taxonomy" id="462991"/>
    <lineage>
        <taxon>Bacteria</taxon>
        <taxon>Pseudomonadati</taxon>
        <taxon>Pseudomonadota</taxon>
        <taxon>Gammaproteobacteria</taxon>
        <taxon>Vibrionales</taxon>
        <taxon>Vibrionaceae</taxon>
        <taxon>Vibrio</taxon>
    </lineage>
</organism>
<accession>A0A1H6AQN3</accession>
<dbReference type="AlphaFoldDB" id="A0A1H6AQN3"/>
<reference evidence="2" key="1">
    <citation type="submission" date="2016-10" db="EMBL/GenBank/DDBJ databases">
        <authorList>
            <person name="Varghese N."/>
            <person name="Submissions S."/>
        </authorList>
    </citation>
    <scope>NUCLEOTIDE SEQUENCE [LARGE SCALE GENOMIC DNA]</scope>
    <source>
        <strain evidence="2">CGMCC 1.7062</strain>
    </source>
</reference>
<protein>
    <submittedName>
        <fullName evidence="1">Uncharacterized protein</fullName>
    </submittedName>
</protein>
<sequence length="67" mass="7452">MIEVTQSSVGQIPLDFYHRGGDGAYSNQSITKKLAQSFGIGKKSAKKPVKEHFCNKEVNLYGYVSDR</sequence>
<dbReference type="Proteomes" id="UP000236721">
    <property type="component" value="Unassembled WGS sequence"/>
</dbReference>
<proteinExistence type="predicted"/>
<keyword evidence="2" id="KW-1185">Reference proteome</keyword>